<keyword evidence="4" id="KW-1185">Reference proteome</keyword>
<accession>A0ABN9LQC4</accession>
<dbReference type="Pfam" id="PF13843">
    <property type="entry name" value="DDE_Tnp_1_7"/>
    <property type="match status" value="1"/>
</dbReference>
<evidence type="ECO:0000259" key="2">
    <source>
        <dbReference type="Pfam" id="PF13843"/>
    </source>
</evidence>
<feature type="domain" description="PiggyBac transposable element-derived protein" evidence="2">
    <location>
        <begin position="89"/>
        <end position="150"/>
    </location>
</feature>
<gene>
    <name evidence="3" type="ORF">RIMI_LOCUS11889959</name>
</gene>
<evidence type="ECO:0000256" key="1">
    <source>
        <dbReference type="SAM" id="MobiDB-lite"/>
    </source>
</evidence>
<comment type="caution">
    <text evidence="3">The sequence shown here is derived from an EMBL/GenBank/DDBJ whole genome shotgun (WGS) entry which is preliminary data.</text>
</comment>
<sequence>MKVGAIPTHDAAYASWFDRVPAGRVTGVNEMSPDPQVLTRTRHHHEVAGREIVRSPGKKSRSPGKKSRRPGEKTHNQVDNTDILPCDDPNFDRLFKIRPVIEHFSNKFAEVYIPQREICVDESLIHFKGRLQFRQYLPSKRARSFLFSVLGQLYKVTVPVMVTQAPGAPRILQQPVQQYFQNLAQPPRPIPSSQFGGNVQVGQNWPQPVPQISRPCEAVNGGEAERLPDSNFGNANGETFIQQVVDMQNQHVASNVINQPLNGLKQTNFDDTPPPLFSPKQTELTLADNAEALNNLNMAQMGQGQEDYSSLLKSPSVDSVVDLLLLGDDEDENKNIPLPNNNVNILDKLSTVANQMAPNDNEIIQVDGTGDTSSDEELGAVRDIDENEFLGIIDTEDLKALEDDSGSNDSTSNSSDDEDPEIDVIEEVRHMILQRCIQQTLLQGRCESGLQHQMLVRVVPSTVRVVPSGHMGGTRVLHVCHTDVPQKCRGTRTRIIPDPLNSGDDVSEQEVPDLFDTDNVIVCQYDKVLQLFNYH</sequence>
<feature type="compositionally biased region" description="Basic residues" evidence="1">
    <location>
        <begin position="56"/>
        <end position="68"/>
    </location>
</feature>
<evidence type="ECO:0000313" key="4">
    <source>
        <dbReference type="Proteomes" id="UP001176940"/>
    </source>
</evidence>
<feature type="region of interest" description="Disordered" evidence="1">
    <location>
        <begin position="27"/>
        <end position="81"/>
    </location>
</feature>
<reference evidence="3" key="1">
    <citation type="submission" date="2023-07" db="EMBL/GenBank/DDBJ databases">
        <authorList>
            <person name="Stuckert A."/>
        </authorList>
    </citation>
    <scope>NUCLEOTIDE SEQUENCE</scope>
</reference>
<organism evidence="3 4">
    <name type="scientific">Ranitomeya imitator</name>
    <name type="common">mimic poison frog</name>
    <dbReference type="NCBI Taxonomy" id="111125"/>
    <lineage>
        <taxon>Eukaryota</taxon>
        <taxon>Metazoa</taxon>
        <taxon>Chordata</taxon>
        <taxon>Craniata</taxon>
        <taxon>Vertebrata</taxon>
        <taxon>Euteleostomi</taxon>
        <taxon>Amphibia</taxon>
        <taxon>Batrachia</taxon>
        <taxon>Anura</taxon>
        <taxon>Neobatrachia</taxon>
        <taxon>Hyloidea</taxon>
        <taxon>Dendrobatidae</taxon>
        <taxon>Dendrobatinae</taxon>
        <taxon>Ranitomeya</taxon>
    </lineage>
</organism>
<dbReference type="SMART" id="SM01371">
    <property type="entry name" value="TFIIA"/>
    <property type="match status" value="1"/>
</dbReference>
<name>A0ABN9LQC4_9NEOB</name>
<dbReference type="InterPro" id="IPR029526">
    <property type="entry name" value="PGBD"/>
</dbReference>
<proteinExistence type="predicted"/>
<feature type="region of interest" description="Disordered" evidence="1">
    <location>
        <begin position="400"/>
        <end position="421"/>
    </location>
</feature>
<evidence type="ECO:0000313" key="3">
    <source>
        <dbReference type="EMBL" id="CAJ0947930.1"/>
    </source>
</evidence>
<dbReference type="PANTHER" id="PTHR12694:SF9">
    <property type="entry name" value="TFIIA-ALPHA AND BETA-LIKE FACTOR"/>
    <property type="match status" value="1"/>
</dbReference>
<dbReference type="Proteomes" id="UP001176940">
    <property type="component" value="Unassembled WGS sequence"/>
</dbReference>
<dbReference type="PANTHER" id="PTHR12694">
    <property type="entry name" value="TRANSCRIPTION INITIATION FACTOR IIA SUBUNIT 1"/>
    <property type="match status" value="1"/>
</dbReference>
<protein>
    <recommendedName>
        <fullName evidence="2">PiggyBac transposable element-derived protein domain-containing protein</fullName>
    </recommendedName>
</protein>
<dbReference type="EMBL" id="CAUEEQ010027500">
    <property type="protein sequence ID" value="CAJ0947930.1"/>
    <property type="molecule type" value="Genomic_DNA"/>
</dbReference>
<dbReference type="InterPro" id="IPR004855">
    <property type="entry name" value="TFIIA_asu/bsu"/>
</dbReference>
<dbReference type="Pfam" id="PF03153">
    <property type="entry name" value="TFIIA"/>
    <property type="match status" value="1"/>
</dbReference>